<evidence type="ECO:0000313" key="4">
    <source>
        <dbReference type="Proteomes" id="UP001159427"/>
    </source>
</evidence>
<dbReference type="PROSITE" id="PS50836">
    <property type="entry name" value="DOMON"/>
    <property type="match status" value="1"/>
</dbReference>
<proteinExistence type="predicted"/>
<feature type="chain" id="PRO_5046573609" description="DOMON domain-containing protein" evidence="1">
    <location>
        <begin position="26"/>
        <end position="216"/>
    </location>
</feature>
<dbReference type="EMBL" id="CALNXI010000554">
    <property type="protein sequence ID" value="CAH3029134.1"/>
    <property type="molecule type" value="Genomic_DNA"/>
</dbReference>
<evidence type="ECO:0000259" key="2">
    <source>
        <dbReference type="PROSITE" id="PS50836"/>
    </source>
</evidence>
<dbReference type="InterPro" id="IPR005018">
    <property type="entry name" value="DOMON_domain"/>
</dbReference>
<dbReference type="CDD" id="cd09631">
    <property type="entry name" value="DOMON_DOH"/>
    <property type="match status" value="1"/>
</dbReference>
<dbReference type="Pfam" id="PF03351">
    <property type="entry name" value="DOMON"/>
    <property type="match status" value="1"/>
</dbReference>
<name>A0ABN8MI50_9CNID</name>
<dbReference type="PANTHER" id="PTHR10157:SF31">
    <property type="entry name" value="DBH-LIKE MONOOXYGENASE PROTEIN 2-RELATED"/>
    <property type="match status" value="1"/>
</dbReference>
<dbReference type="InterPro" id="IPR000945">
    <property type="entry name" value="DBH-like"/>
</dbReference>
<dbReference type="PANTHER" id="PTHR10157">
    <property type="entry name" value="DOPAMINE BETA HYDROXYLASE RELATED"/>
    <property type="match status" value="1"/>
</dbReference>
<dbReference type="Proteomes" id="UP001159427">
    <property type="component" value="Unassembled WGS sequence"/>
</dbReference>
<protein>
    <recommendedName>
        <fullName evidence="2">DOMON domain-containing protein</fullName>
    </recommendedName>
</protein>
<sequence length="216" mass="24169">MEMARQISAAFLFTLLANIVVRVDSSNHASFESGDGNFRLQWTYNNNTLFFNMTCKTTGWCAVGFTTSADGKRMKNYDIAVGGVTSNYSQYIFGYHSVSTSTPNKDPTPDYKLTAASEENGYTRVEFNRIATTDEEDDPHDVQFRKSTEVWIVWAWRVDDDASSDLTPALVHSQNGVSSKKYNLIMEATSNGPRSTPYSLTFAGTLFVLIMFVTSF</sequence>
<gene>
    <name evidence="3" type="ORF">PEVE_00035621</name>
</gene>
<feature type="signal peptide" evidence="1">
    <location>
        <begin position="1"/>
        <end position="25"/>
    </location>
</feature>
<organism evidence="3 4">
    <name type="scientific">Porites evermanni</name>
    <dbReference type="NCBI Taxonomy" id="104178"/>
    <lineage>
        <taxon>Eukaryota</taxon>
        <taxon>Metazoa</taxon>
        <taxon>Cnidaria</taxon>
        <taxon>Anthozoa</taxon>
        <taxon>Hexacorallia</taxon>
        <taxon>Scleractinia</taxon>
        <taxon>Fungiina</taxon>
        <taxon>Poritidae</taxon>
        <taxon>Porites</taxon>
    </lineage>
</organism>
<evidence type="ECO:0000256" key="1">
    <source>
        <dbReference type="SAM" id="SignalP"/>
    </source>
</evidence>
<comment type="caution">
    <text evidence="3">The sequence shown here is derived from an EMBL/GenBank/DDBJ whole genome shotgun (WGS) entry which is preliminary data.</text>
</comment>
<keyword evidence="1" id="KW-0732">Signal</keyword>
<keyword evidence="4" id="KW-1185">Reference proteome</keyword>
<feature type="domain" description="DOMON" evidence="2">
    <location>
        <begin position="36"/>
        <end position="157"/>
    </location>
</feature>
<accession>A0ABN8MI50</accession>
<dbReference type="InterPro" id="IPR045266">
    <property type="entry name" value="DOH_DOMON"/>
</dbReference>
<reference evidence="3 4" key="1">
    <citation type="submission" date="2022-05" db="EMBL/GenBank/DDBJ databases">
        <authorList>
            <consortium name="Genoscope - CEA"/>
            <person name="William W."/>
        </authorList>
    </citation>
    <scope>NUCLEOTIDE SEQUENCE [LARGE SCALE GENOMIC DNA]</scope>
</reference>
<evidence type="ECO:0000313" key="3">
    <source>
        <dbReference type="EMBL" id="CAH3029134.1"/>
    </source>
</evidence>